<keyword evidence="3" id="KW-1185">Reference proteome</keyword>
<feature type="non-terminal residue" evidence="2">
    <location>
        <position position="1"/>
    </location>
</feature>
<evidence type="ECO:0000256" key="1">
    <source>
        <dbReference type="SAM" id="MobiDB-lite"/>
    </source>
</evidence>
<evidence type="ECO:0000313" key="2">
    <source>
        <dbReference type="EMBL" id="VDK81228.1"/>
    </source>
</evidence>
<dbReference type="OrthoDB" id="430051at2759"/>
<feature type="region of interest" description="Disordered" evidence="1">
    <location>
        <begin position="172"/>
        <end position="195"/>
    </location>
</feature>
<accession>A0A3P6UPU8</accession>
<proteinExistence type="predicted"/>
<dbReference type="AlphaFoldDB" id="A0A3P6UPU8"/>
<organism evidence="2 3">
    <name type="scientific">Onchocerca ochengi</name>
    <name type="common">Filarial nematode worm</name>
    <dbReference type="NCBI Taxonomy" id="42157"/>
    <lineage>
        <taxon>Eukaryota</taxon>
        <taxon>Metazoa</taxon>
        <taxon>Ecdysozoa</taxon>
        <taxon>Nematoda</taxon>
        <taxon>Chromadorea</taxon>
        <taxon>Rhabditida</taxon>
        <taxon>Spirurina</taxon>
        <taxon>Spiruromorpha</taxon>
        <taxon>Filarioidea</taxon>
        <taxon>Onchocercidae</taxon>
        <taxon>Onchocerca</taxon>
    </lineage>
</organism>
<sequence length="195" mass="21944">LHGENKCPLDEFDLIYWQGPGGKLSMSYALCPYCYNNPPFEGMRKGSGCHECFNPVCPHSFLTLGVIQCPRQCDAGHGVLVLDPQSAPKWRISCNRCSAVVTIFEGALRVKVLTKQCEDCGAQLFFAEYKDKSPLPEERTTYKGCIFCDKSISNLVNLNHAYNVEQPIQRRHVNVRQKRSSGKSVKSRGRTTPKR</sequence>
<dbReference type="Proteomes" id="UP000271087">
    <property type="component" value="Unassembled WGS sequence"/>
</dbReference>
<reference evidence="2 3" key="1">
    <citation type="submission" date="2018-08" db="EMBL/GenBank/DDBJ databases">
        <authorList>
            <person name="Laetsch R D."/>
            <person name="Stevens L."/>
            <person name="Kumar S."/>
            <person name="Blaxter L. M."/>
        </authorList>
    </citation>
    <scope>NUCLEOTIDE SEQUENCE [LARGE SCALE GENOMIC DNA]</scope>
</reference>
<name>A0A3P6UPU8_ONCOC</name>
<evidence type="ECO:0000313" key="3">
    <source>
        <dbReference type="Proteomes" id="UP000271087"/>
    </source>
</evidence>
<gene>
    <name evidence="2" type="ORF">NOO_LOCUS6158</name>
</gene>
<dbReference type="EMBL" id="UYRW01001837">
    <property type="protein sequence ID" value="VDK81228.1"/>
    <property type="molecule type" value="Genomic_DNA"/>
</dbReference>
<protein>
    <submittedName>
        <fullName evidence="2">Uncharacterized protein</fullName>
    </submittedName>
</protein>